<evidence type="ECO:0008006" key="3">
    <source>
        <dbReference type="Google" id="ProtNLM"/>
    </source>
</evidence>
<evidence type="ECO:0000313" key="2">
    <source>
        <dbReference type="Proteomes" id="UP001519654"/>
    </source>
</evidence>
<gene>
    <name evidence="1" type="ORF">KOI35_31050</name>
</gene>
<sequence length="402" mass="45009">MRRDGAGYLVHVWGPAVDLHLPGKLEARLPRDRPEIRGWISDLYRVWQRSLVTWQDLQAWTPGSVFQYPLADQADLSGTELAGPVERMFDDLARAGHQLFEHLFDHDGGLREIGDVLAAALYEGGQVIGAIDEDLVVPWSMLYVPQQWNEPLPAGAVDRTAFVGYRNLVEHRFDFGPAVGTGIPLDGQLDAGVYFDARLDEQREQPPRAARTVVQPVIEELTKYGTVHPATSARDIELRLRTDGADDQLIYFCCHCTEADDDRRLTLHVGDRDVISSGDVDSWLRRRRLRNLPLVLVNSCRGGETDHQVGGYLSRVLLERGAGCMIGPTIIIPVRYASRFATELLPHLIETREPVGESMRQLISRHIDQLHNPLGLSYALYNGIDSHFCERSERVADPVAAG</sequence>
<evidence type="ECO:0000313" key="1">
    <source>
        <dbReference type="EMBL" id="MBU2667958.1"/>
    </source>
</evidence>
<comment type="caution">
    <text evidence="1">The sequence shown here is derived from an EMBL/GenBank/DDBJ whole genome shotgun (WGS) entry which is preliminary data.</text>
</comment>
<reference evidence="1 2" key="1">
    <citation type="submission" date="2021-06" db="EMBL/GenBank/DDBJ databases">
        <title>Actinoplanes lichenicola sp. nov., and Actinoplanes ovalisporus sp. nov., isolated from lichen in Thailand.</title>
        <authorList>
            <person name="Saeng-In P."/>
            <person name="Kanchanasin P."/>
            <person name="Yuki M."/>
            <person name="Kudo T."/>
            <person name="Ohkuma M."/>
            <person name="Phongsopitanun W."/>
            <person name="Tanasupawat S."/>
        </authorList>
    </citation>
    <scope>NUCLEOTIDE SEQUENCE [LARGE SCALE GENOMIC DNA]</scope>
    <source>
        <strain evidence="1 2">NBRC 110975</strain>
    </source>
</reference>
<name>A0ABS5YX49_9ACTN</name>
<dbReference type="EMBL" id="JAHKKG010000010">
    <property type="protein sequence ID" value="MBU2667958.1"/>
    <property type="molecule type" value="Genomic_DNA"/>
</dbReference>
<accession>A0ABS5YX49</accession>
<proteinExistence type="predicted"/>
<organism evidence="1 2">
    <name type="scientific">Paractinoplanes bogorensis</name>
    <dbReference type="NCBI Taxonomy" id="1610840"/>
    <lineage>
        <taxon>Bacteria</taxon>
        <taxon>Bacillati</taxon>
        <taxon>Actinomycetota</taxon>
        <taxon>Actinomycetes</taxon>
        <taxon>Micromonosporales</taxon>
        <taxon>Micromonosporaceae</taxon>
        <taxon>Paractinoplanes</taxon>
    </lineage>
</organism>
<protein>
    <recommendedName>
        <fullName evidence="3">CHAT domain-containing protein</fullName>
    </recommendedName>
</protein>
<dbReference type="RefSeq" id="WP_215792213.1">
    <property type="nucleotide sequence ID" value="NZ_JAHKKG010000010.1"/>
</dbReference>
<keyword evidence="2" id="KW-1185">Reference proteome</keyword>
<dbReference type="Proteomes" id="UP001519654">
    <property type="component" value="Unassembled WGS sequence"/>
</dbReference>